<protein>
    <submittedName>
        <fullName evidence="7">Putative Rhomboid-like protease</fullName>
    </submittedName>
</protein>
<dbReference type="HOGENOM" id="CLU_104165_0_0_0"/>
<feature type="transmembrane region" description="Helical" evidence="5">
    <location>
        <begin position="77"/>
        <end position="95"/>
    </location>
</feature>
<feature type="transmembrane region" description="Helical" evidence="5">
    <location>
        <begin position="167"/>
        <end position="186"/>
    </location>
</feature>
<feature type="transmembrane region" description="Helical" evidence="5">
    <location>
        <begin position="131"/>
        <end position="155"/>
    </location>
</feature>
<sequence>MTKIPVWTCGITVASLAVYFTPSLEKLFIYDRNAVFSGELWRIVSCYLVHYSPSHLFYNSIVFLIVGALIEQRSHSFLGPLCLVMALSISGVLLIFKPEIIYYAGLSGVACGAVVYYILLEASKQNNKRGLIYPGLLLLLVAGKLISEIFFGQTLFATTNVEIKPVFLTHFTGVLTAILFFFSVGVKNYKLEYI</sequence>
<dbReference type="OrthoDB" id="196054at2"/>
<reference evidence="7 8" key="1">
    <citation type="journal article" date="2013" name="Front. Microbiol.">
        <title>The genome of Nitrospina gracilis illuminates the metabolism and evolution of the major marine nitrite oxidizer.</title>
        <authorList>
            <person name="Luecker S."/>
            <person name="Nowka B."/>
            <person name="Rattei T."/>
            <person name="Spieck E."/>
            <person name="and Daims H."/>
        </authorList>
    </citation>
    <scope>NUCLEOTIDE SEQUENCE [LARGE SCALE GENOMIC DNA]</scope>
    <source>
        <strain evidence="7 8">3/211</strain>
    </source>
</reference>
<dbReference type="Proteomes" id="UP000011704">
    <property type="component" value="Unassembled WGS sequence"/>
</dbReference>
<dbReference type="InParanoid" id="M1Z9S8"/>
<keyword evidence="7" id="KW-0645">Protease</keyword>
<evidence type="ECO:0000259" key="6">
    <source>
        <dbReference type="Pfam" id="PF01694"/>
    </source>
</evidence>
<dbReference type="SUPFAM" id="SSF144091">
    <property type="entry name" value="Rhomboid-like"/>
    <property type="match status" value="1"/>
</dbReference>
<dbReference type="NCBIfam" id="TIGR03902">
    <property type="entry name" value="rhom_GG_sort"/>
    <property type="match status" value="1"/>
</dbReference>
<keyword evidence="7" id="KW-0378">Hydrolase</keyword>
<keyword evidence="2 5" id="KW-0812">Transmembrane</keyword>
<evidence type="ECO:0000256" key="5">
    <source>
        <dbReference type="SAM" id="Phobius"/>
    </source>
</evidence>
<feature type="domain" description="Peptidase S54 rhomboid" evidence="6">
    <location>
        <begin position="38"/>
        <end position="182"/>
    </location>
</feature>
<keyword evidence="3 5" id="KW-1133">Transmembrane helix</keyword>
<dbReference type="Pfam" id="PF01694">
    <property type="entry name" value="Rhomboid"/>
    <property type="match status" value="1"/>
</dbReference>
<comment type="subcellular location">
    <subcellularLocation>
        <location evidence="1">Membrane</location>
        <topology evidence="1">Multi-pass membrane protein</topology>
    </subcellularLocation>
</comment>
<feature type="transmembrane region" description="Helical" evidence="5">
    <location>
        <begin position="101"/>
        <end position="119"/>
    </location>
</feature>
<evidence type="ECO:0000256" key="4">
    <source>
        <dbReference type="ARBA" id="ARBA00023136"/>
    </source>
</evidence>
<dbReference type="GO" id="GO:0006508">
    <property type="term" value="P:proteolysis"/>
    <property type="evidence" value="ECO:0007669"/>
    <property type="project" value="UniProtKB-KW"/>
</dbReference>
<proteinExistence type="predicted"/>
<evidence type="ECO:0000256" key="2">
    <source>
        <dbReference type="ARBA" id="ARBA00022692"/>
    </source>
</evidence>
<keyword evidence="8" id="KW-1185">Reference proteome</keyword>
<dbReference type="EMBL" id="CAQJ01000021">
    <property type="protein sequence ID" value="CCQ89942.1"/>
    <property type="molecule type" value="Genomic_DNA"/>
</dbReference>
<evidence type="ECO:0000256" key="3">
    <source>
        <dbReference type="ARBA" id="ARBA00022989"/>
    </source>
</evidence>
<evidence type="ECO:0000256" key="1">
    <source>
        <dbReference type="ARBA" id="ARBA00004141"/>
    </source>
</evidence>
<dbReference type="GO" id="GO:0016020">
    <property type="term" value="C:membrane"/>
    <property type="evidence" value="ECO:0007669"/>
    <property type="project" value="UniProtKB-SubCell"/>
</dbReference>
<evidence type="ECO:0000313" key="8">
    <source>
        <dbReference type="Proteomes" id="UP000011704"/>
    </source>
</evidence>
<dbReference type="AlphaFoldDB" id="M1Z9S8"/>
<dbReference type="STRING" id="1266370.NITGR_190052"/>
<accession>M1Z9S8</accession>
<gene>
    <name evidence="7" type="ORF">NITGR_190052</name>
</gene>
<organism evidence="7 8">
    <name type="scientific">Nitrospina gracilis (strain 3/211)</name>
    <dbReference type="NCBI Taxonomy" id="1266370"/>
    <lineage>
        <taxon>Bacteria</taxon>
        <taxon>Pseudomonadati</taxon>
        <taxon>Nitrospinota/Tectimicrobiota group</taxon>
        <taxon>Nitrospinota</taxon>
        <taxon>Nitrospinia</taxon>
        <taxon>Nitrospinales</taxon>
        <taxon>Nitrospinaceae</taxon>
        <taxon>Nitrospina</taxon>
    </lineage>
</organism>
<feature type="transmembrane region" description="Helical" evidence="5">
    <location>
        <begin position="48"/>
        <end position="70"/>
    </location>
</feature>
<keyword evidence="4 5" id="KW-0472">Membrane</keyword>
<dbReference type="GO" id="GO:0004252">
    <property type="term" value="F:serine-type endopeptidase activity"/>
    <property type="evidence" value="ECO:0007669"/>
    <property type="project" value="InterPro"/>
</dbReference>
<evidence type="ECO:0000313" key="7">
    <source>
        <dbReference type="EMBL" id="CCQ89942.1"/>
    </source>
</evidence>
<dbReference type="InterPro" id="IPR035952">
    <property type="entry name" value="Rhomboid-like_sf"/>
</dbReference>
<dbReference type="InterPro" id="IPR023826">
    <property type="entry name" value="Rhom-like_SP_proteobac"/>
</dbReference>
<dbReference type="Gene3D" id="1.20.1540.10">
    <property type="entry name" value="Rhomboid-like"/>
    <property type="match status" value="1"/>
</dbReference>
<name>M1Z9S8_NITG3</name>
<dbReference type="InterPro" id="IPR022764">
    <property type="entry name" value="Peptidase_S54_rhomboid_dom"/>
</dbReference>
<dbReference type="RefSeq" id="WP_005006889.1">
    <property type="nucleotide sequence ID" value="NZ_HG422173.1"/>
</dbReference>
<comment type="caution">
    <text evidence="7">The sequence shown here is derived from an EMBL/GenBank/DDBJ whole genome shotgun (WGS) entry which is preliminary data.</text>
</comment>